<evidence type="ECO:0000313" key="3">
    <source>
        <dbReference type="Proteomes" id="UP000826656"/>
    </source>
</evidence>
<protein>
    <recommendedName>
        <fullName evidence="4">Retrotransposon gag domain-containing protein</fullName>
    </recommendedName>
</protein>
<feature type="region of interest" description="Disordered" evidence="1">
    <location>
        <begin position="25"/>
        <end position="75"/>
    </location>
</feature>
<name>A0ABQ7W0S0_SOLTU</name>
<feature type="compositionally biased region" description="Low complexity" evidence="1">
    <location>
        <begin position="43"/>
        <end position="52"/>
    </location>
</feature>
<sequence length="227" mass="25974">MSSVASDPCDYDMGAYDCSDGGYGFEDDGDYGGYDDRHDQEPNGNESYYSGGEYEENGDHISYGEAGEDEEPCDGSYDDDGACEIYSSHSESEDGSYDDDRTCYTSHSKDQGKVRNQGRYGVCVRGLCPKRVNLPIFDGKCDPEAYLDWEWKCEQNFKNHDLDDIEKSMYALGHLKGLALSWWKHMGWLRELNGNANPLTWGELKWLMRFKYIPKGYTKLYNVYPKR</sequence>
<organism evidence="2 3">
    <name type="scientific">Solanum tuberosum</name>
    <name type="common">Potato</name>
    <dbReference type="NCBI Taxonomy" id="4113"/>
    <lineage>
        <taxon>Eukaryota</taxon>
        <taxon>Viridiplantae</taxon>
        <taxon>Streptophyta</taxon>
        <taxon>Embryophyta</taxon>
        <taxon>Tracheophyta</taxon>
        <taxon>Spermatophyta</taxon>
        <taxon>Magnoliopsida</taxon>
        <taxon>eudicotyledons</taxon>
        <taxon>Gunneridae</taxon>
        <taxon>Pentapetalae</taxon>
        <taxon>asterids</taxon>
        <taxon>lamiids</taxon>
        <taxon>Solanales</taxon>
        <taxon>Solanaceae</taxon>
        <taxon>Solanoideae</taxon>
        <taxon>Solaneae</taxon>
        <taxon>Solanum</taxon>
    </lineage>
</organism>
<keyword evidence="3" id="KW-1185">Reference proteome</keyword>
<feature type="compositionally biased region" description="Acidic residues" evidence="1">
    <location>
        <begin position="66"/>
        <end position="75"/>
    </location>
</feature>
<evidence type="ECO:0000313" key="2">
    <source>
        <dbReference type="EMBL" id="KAH0773911.1"/>
    </source>
</evidence>
<dbReference type="EMBL" id="JAIVGD010000005">
    <property type="protein sequence ID" value="KAH0773911.1"/>
    <property type="molecule type" value="Genomic_DNA"/>
</dbReference>
<dbReference type="Proteomes" id="UP000826656">
    <property type="component" value="Unassembled WGS sequence"/>
</dbReference>
<comment type="caution">
    <text evidence="2">The sequence shown here is derived from an EMBL/GenBank/DDBJ whole genome shotgun (WGS) entry which is preliminary data.</text>
</comment>
<accession>A0ABQ7W0S0</accession>
<evidence type="ECO:0008006" key="4">
    <source>
        <dbReference type="Google" id="ProtNLM"/>
    </source>
</evidence>
<evidence type="ECO:0000256" key="1">
    <source>
        <dbReference type="SAM" id="MobiDB-lite"/>
    </source>
</evidence>
<reference evidence="2 3" key="1">
    <citation type="journal article" date="2021" name="bioRxiv">
        <title>Chromosome-scale and haplotype-resolved genome assembly of a tetraploid potato cultivar.</title>
        <authorList>
            <person name="Sun H."/>
            <person name="Jiao W.-B."/>
            <person name="Krause K."/>
            <person name="Campoy J.A."/>
            <person name="Goel M."/>
            <person name="Folz-Donahue K."/>
            <person name="Kukat C."/>
            <person name="Huettel B."/>
            <person name="Schneeberger K."/>
        </authorList>
    </citation>
    <scope>NUCLEOTIDE SEQUENCE [LARGE SCALE GENOMIC DNA]</scope>
    <source>
        <strain evidence="2">SolTubOtavaFocal</strain>
        <tissue evidence="2">Leaves</tissue>
    </source>
</reference>
<gene>
    <name evidence="2" type="ORF">KY290_011048</name>
</gene>
<proteinExistence type="predicted"/>